<dbReference type="GO" id="GO:0030154">
    <property type="term" value="P:cell differentiation"/>
    <property type="evidence" value="ECO:0007669"/>
    <property type="project" value="UniProtKB-KW"/>
</dbReference>
<feature type="region of interest" description="Disordered" evidence="6">
    <location>
        <begin position="292"/>
        <end position="311"/>
    </location>
</feature>
<feature type="compositionally biased region" description="Low complexity" evidence="6">
    <location>
        <begin position="702"/>
        <end position="722"/>
    </location>
</feature>
<dbReference type="GO" id="GO:0005737">
    <property type="term" value="C:cytoplasm"/>
    <property type="evidence" value="ECO:0000318"/>
    <property type="project" value="GO_Central"/>
</dbReference>
<keyword evidence="2" id="KW-0217">Developmental protein</keyword>
<proteinExistence type="predicted"/>
<accession>A0A7M7PJ65</accession>
<dbReference type="Proteomes" id="UP000007110">
    <property type="component" value="Unassembled WGS sequence"/>
</dbReference>
<dbReference type="InterPro" id="IPR006020">
    <property type="entry name" value="PTB/PI_dom"/>
</dbReference>
<dbReference type="SUPFAM" id="SSF50729">
    <property type="entry name" value="PH domain-like"/>
    <property type="match status" value="1"/>
</dbReference>
<reference evidence="9" key="1">
    <citation type="submission" date="2015-02" db="EMBL/GenBank/DDBJ databases">
        <title>Genome sequencing for Strongylocentrotus purpuratus.</title>
        <authorList>
            <person name="Murali S."/>
            <person name="Liu Y."/>
            <person name="Vee V."/>
            <person name="English A."/>
            <person name="Wang M."/>
            <person name="Skinner E."/>
            <person name="Han Y."/>
            <person name="Muzny D.M."/>
            <person name="Worley K.C."/>
            <person name="Gibbs R.A."/>
        </authorList>
    </citation>
    <scope>NUCLEOTIDE SEQUENCE</scope>
</reference>
<dbReference type="KEGG" id="spu:763527"/>
<dbReference type="InParanoid" id="A0A7M7PJ65"/>
<evidence type="ECO:0000259" key="7">
    <source>
        <dbReference type="PROSITE" id="PS01179"/>
    </source>
</evidence>
<evidence type="ECO:0000256" key="5">
    <source>
        <dbReference type="ARBA" id="ARBA00022782"/>
    </source>
</evidence>
<keyword evidence="4" id="KW-0597">Phosphoprotein</keyword>
<evidence type="ECO:0000256" key="4">
    <source>
        <dbReference type="ARBA" id="ARBA00022553"/>
    </source>
</evidence>
<dbReference type="PANTHER" id="PTHR47695:SF3">
    <property type="entry name" value="PID DOMAIN-CONTAINING PROTEIN"/>
    <property type="match status" value="1"/>
</dbReference>
<keyword evidence="3" id="KW-0963">Cytoplasm</keyword>
<feature type="region of interest" description="Disordered" evidence="6">
    <location>
        <begin position="443"/>
        <end position="749"/>
    </location>
</feature>
<dbReference type="SMART" id="SM00462">
    <property type="entry name" value="PTB"/>
    <property type="match status" value="1"/>
</dbReference>
<feature type="compositionally biased region" description="Pro residues" evidence="6">
    <location>
        <begin position="607"/>
        <end position="616"/>
    </location>
</feature>
<comment type="subcellular location">
    <subcellularLocation>
        <location evidence="1">Cytoplasm</location>
    </subcellularLocation>
</comment>
<dbReference type="AlphaFoldDB" id="A0A7M7PJ65"/>
<dbReference type="OrthoDB" id="10069833at2759"/>
<feature type="compositionally biased region" description="Basic and acidic residues" evidence="6">
    <location>
        <begin position="543"/>
        <end position="552"/>
    </location>
</feature>
<dbReference type="PANTHER" id="PTHR47695">
    <property type="entry name" value="PID DOMAIN-CONTAINING PROTEIN"/>
    <property type="match status" value="1"/>
</dbReference>
<dbReference type="GeneID" id="763527"/>
<feature type="compositionally biased region" description="Pro residues" evidence="6">
    <location>
        <begin position="531"/>
        <end position="540"/>
    </location>
</feature>
<reference evidence="8" key="2">
    <citation type="submission" date="2021-01" db="UniProtKB">
        <authorList>
            <consortium name="EnsemblMetazoa"/>
        </authorList>
    </citation>
    <scope>IDENTIFICATION</scope>
</reference>
<dbReference type="Pfam" id="PF00640">
    <property type="entry name" value="PID"/>
    <property type="match status" value="1"/>
</dbReference>
<feature type="compositionally biased region" description="Polar residues" evidence="6">
    <location>
        <begin position="767"/>
        <end position="810"/>
    </location>
</feature>
<dbReference type="InterPro" id="IPR011993">
    <property type="entry name" value="PH-like_dom_sf"/>
</dbReference>
<dbReference type="InterPro" id="IPR048561">
    <property type="entry name" value="Dab_PTB"/>
</dbReference>
<feature type="compositionally biased region" description="Low complexity" evidence="6">
    <location>
        <begin position="444"/>
        <end position="453"/>
    </location>
</feature>
<evidence type="ECO:0000256" key="6">
    <source>
        <dbReference type="SAM" id="MobiDB-lite"/>
    </source>
</evidence>
<feature type="compositionally biased region" description="Polar residues" evidence="6">
    <location>
        <begin position="672"/>
        <end position="701"/>
    </location>
</feature>
<dbReference type="RefSeq" id="XP_030851894.1">
    <property type="nucleotide sequence ID" value="XM_030996034.1"/>
</dbReference>
<sequence length="959" mass="101358">MMKKTKLDFGESREDRFMLPGIDFKAKMIGIEPVGEARGDKMCMDAIIKLKYLVKTSGEHKARIMVNVSIEGIRILDEKTREVLHQHEVHKISFISRDSTDPRAFGYVYGEQGNHKFYGIKTEKQADALVLTLKDLFEVVLELKKQQIAQQKKADQVTSSSPTPEDDSEPKQIASFKNPPPAEGGETDDPMYAQVNKPKLTDLAANLNNEAAFPSSGLLDLEQEVKNIQMGIDNMEEFDLHPQTPTSAQAQPDLFATPGSPDPFVLAGPPAAAPPAAAAFGASDPFKVQATHSPAVNGAAPPPAATSTPSNDLFAEFKDTFTAPPAQQAVHAFAGMSMGQTAPNPFGGMQTAPAPFQANFGGMGGMPAAFGGAPAAYGGAPAAFGGAPGAYGAPARFGAPPAAQQPADPFGGNDMFGDIVLKPEATAAAALLNNTQPAGSDPFSGLGALGSSSKADAPKSTKDMFANYKIGKPGEAQPAPEIKLTGGPKRPPPAIPTSPQSSTCPAVLPPSSLKLIKPHSQEKGNFDMPSPQGPPPPLPPDAIDIKKQDKPEVPINAPFAPKPEPNKDHDLTLPSPTNSPPPLPNYMNINDIHASFPLPEINFDSNSPPPPPPPRSRPGQLRLSNSNPLPVPPRNRTRSSQSSPPHSPHSETASIKSCDARFFSAPSPDPNRVSSPSIVSTCSALSTLDETQGEDSSSGITSNSAPSHSNSMNSLSSVFDSNNVSTDTFDNESNTASPSPSPIAPSLCHDNSTTRAIDIIPSHFTLSASQPKRPCSTSQDSLYSSVETLSPSSTQSMHPSFTSNQNSSHDTFTSSSRFMSSSTTVFSTSAPVIHDSLMVGKSRSHHSLSPLTLPQLPVHDDPFADDPFSRHSPSVKKTFVLNSFADFSSSVSTTTDTKSLSQNSEKVWTSHTITNMNNDLPSDVVVNSDPFGGAPVTNGNSGSSNLFGNQFDTFDFSTN</sequence>
<feature type="compositionally biased region" description="Polar residues" evidence="6">
    <location>
        <begin position="723"/>
        <end position="735"/>
    </location>
</feature>
<dbReference type="EnsemblMetazoa" id="XM_030996034">
    <property type="protein sequence ID" value="XP_030851894"/>
    <property type="gene ID" value="LOC763527"/>
</dbReference>
<evidence type="ECO:0000256" key="1">
    <source>
        <dbReference type="ARBA" id="ARBA00004496"/>
    </source>
</evidence>
<name>A0A7M7PJ65_STRPU</name>
<feature type="domain" description="PID" evidence="7">
    <location>
        <begin position="21"/>
        <end position="147"/>
    </location>
</feature>
<protein>
    <recommendedName>
        <fullName evidence="7">PID domain-containing protein</fullName>
    </recommendedName>
</protein>
<keyword evidence="5" id="KW-0221">Differentiation</keyword>
<feature type="region of interest" description="Disordered" evidence="6">
    <location>
        <begin position="151"/>
        <end position="193"/>
    </location>
</feature>
<organism evidence="8 9">
    <name type="scientific">Strongylocentrotus purpuratus</name>
    <name type="common">Purple sea urchin</name>
    <dbReference type="NCBI Taxonomy" id="7668"/>
    <lineage>
        <taxon>Eukaryota</taxon>
        <taxon>Metazoa</taxon>
        <taxon>Echinodermata</taxon>
        <taxon>Eleutherozoa</taxon>
        <taxon>Echinozoa</taxon>
        <taxon>Echinoidea</taxon>
        <taxon>Euechinoidea</taxon>
        <taxon>Echinacea</taxon>
        <taxon>Camarodonta</taxon>
        <taxon>Echinidea</taxon>
        <taxon>Strongylocentrotidae</taxon>
        <taxon>Strongylocentrotus</taxon>
    </lineage>
</organism>
<feature type="region of interest" description="Disordered" evidence="6">
    <location>
        <begin position="767"/>
        <end position="814"/>
    </location>
</feature>
<evidence type="ECO:0000256" key="3">
    <source>
        <dbReference type="ARBA" id="ARBA00022490"/>
    </source>
</evidence>
<evidence type="ECO:0000313" key="8">
    <source>
        <dbReference type="EnsemblMetazoa" id="XP_030851894"/>
    </source>
</evidence>
<dbReference type="PROSITE" id="PS01179">
    <property type="entry name" value="PID"/>
    <property type="match status" value="1"/>
</dbReference>
<dbReference type="OMA" id="THICPAL"/>
<evidence type="ECO:0000256" key="2">
    <source>
        <dbReference type="ARBA" id="ARBA00022473"/>
    </source>
</evidence>
<dbReference type="Gene3D" id="2.30.29.30">
    <property type="entry name" value="Pleckstrin-homology domain (PH domain)/Phosphotyrosine-binding domain (PTB)"/>
    <property type="match status" value="1"/>
</dbReference>
<dbReference type="CDD" id="cd01215">
    <property type="entry name" value="PTB_Dab"/>
    <property type="match status" value="1"/>
</dbReference>
<keyword evidence="9" id="KW-1185">Reference proteome</keyword>
<evidence type="ECO:0000313" key="9">
    <source>
        <dbReference type="Proteomes" id="UP000007110"/>
    </source>
</evidence>